<dbReference type="OMA" id="FQNEAIN"/>
<dbReference type="RefSeq" id="XP_001443161.1">
    <property type="nucleotide sequence ID" value="XM_001443124.1"/>
</dbReference>
<feature type="transmembrane region" description="Helical" evidence="2">
    <location>
        <begin position="209"/>
        <end position="225"/>
    </location>
</feature>
<feature type="transmembrane region" description="Helical" evidence="2">
    <location>
        <begin position="293"/>
        <end position="312"/>
    </location>
</feature>
<dbReference type="InParanoid" id="A0CY97"/>
<feature type="transmembrane region" description="Helical" evidence="2">
    <location>
        <begin position="1227"/>
        <end position="1246"/>
    </location>
</feature>
<dbReference type="HOGENOM" id="CLU_002660_0_0_1"/>
<feature type="transmembrane region" description="Helical" evidence="2">
    <location>
        <begin position="79"/>
        <end position="105"/>
    </location>
</feature>
<feature type="transmembrane region" description="Helical" evidence="2">
    <location>
        <begin position="1187"/>
        <end position="1207"/>
    </location>
</feature>
<proteinExistence type="predicted"/>
<name>A0CY97_PARTE</name>
<dbReference type="KEGG" id="ptm:GSPATT00011363001"/>
<feature type="transmembrane region" description="Helical" evidence="2">
    <location>
        <begin position="1522"/>
        <end position="1547"/>
    </location>
</feature>
<keyword evidence="4" id="KW-1185">Reference proteome</keyword>
<feature type="compositionally biased region" description="Basic and acidic residues" evidence="1">
    <location>
        <begin position="1137"/>
        <end position="1148"/>
    </location>
</feature>
<dbReference type="InterPro" id="IPR052994">
    <property type="entry name" value="Tiny_macrocysts_regulators"/>
</dbReference>
<evidence type="ECO:0008006" key="5">
    <source>
        <dbReference type="Google" id="ProtNLM"/>
    </source>
</evidence>
<dbReference type="EMBL" id="CT868219">
    <property type="protein sequence ID" value="CAK75764.1"/>
    <property type="molecule type" value="Genomic_DNA"/>
</dbReference>
<dbReference type="Proteomes" id="UP000000600">
    <property type="component" value="Unassembled WGS sequence"/>
</dbReference>
<keyword evidence="2" id="KW-1133">Transmembrane helix</keyword>
<accession>A0CY97</accession>
<feature type="transmembrane region" description="Helical" evidence="2">
    <location>
        <begin position="1381"/>
        <end position="1399"/>
    </location>
</feature>
<organism evidence="3 4">
    <name type="scientific">Paramecium tetraurelia</name>
    <dbReference type="NCBI Taxonomy" id="5888"/>
    <lineage>
        <taxon>Eukaryota</taxon>
        <taxon>Sar</taxon>
        <taxon>Alveolata</taxon>
        <taxon>Ciliophora</taxon>
        <taxon>Intramacronucleata</taxon>
        <taxon>Oligohymenophorea</taxon>
        <taxon>Peniculida</taxon>
        <taxon>Parameciidae</taxon>
        <taxon>Paramecium</taxon>
    </lineage>
</organism>
<feature type="transmembrane region" description="Helical" evidence="2">
    <location>
        <begin position="1776"/>
        <end position="1799"/>
    </location>
</feature>
<dbReference type="eggNOG" id="ENOG502RT0U">
    <property type="taxonomic scope" value="Eukaryota"/>
</dbReference>
<feature type="transmembrane region" description="Helical" evidence="2">
    <location>
        <begin position="126"/>
        <end position="146"/>
    </location>
</feature>
<evidence type="ECO:0000256" key="1">
    <source>
        <dbReference type="SAM" id="MobiDB-lite"/>
    </source>
</evidence>
<evidence type="ECO:0000256" key="2">
    <source>
        <dbReference type="SAM" id="Phobius"/>
    </source>
</evidence>
<dbReference type="OrthoDB" id="300949at2759"/>
<feature type="transmembrane region" description="Helical" evidence="2">
    <location>
        <begin position="166"/>
        <end position="189"/>
    </location>
</feature>
<dbReference type="PANTHER" id="PTHR31600:SF2">
    <property type="entry name" value="GAMETE ENRICHED GENE 10 PROTEIN-RELATED"/>
    <property type="match status" value="1"/>
</dbReference>
<reference evidence="3 4" key="1">
    <citation type="journal article" date="2006" name="Nature">
        <title>Global trends of whole-genome duplications revealed by the ciliate Paramecium tetraurelia.</title>
        <authorList>
            <consortium name="Genoscope"/>
            <person name="Aury J.-M."/>
            <person name="Jaillon O."/>
            <person name="Duret L."/>
            <person name="Noel B."/>
            <person name="Jubin C."/>
            <person name="Porcel B.M."/>
            <person name="Segurens B."/>
            <person name="Daubin V."/>
            <person name="Anthouard V."/>
            <person name="Aiach N."/>
            <person name="Arnaiz O."/>
            <person name="Billaut A."/>
            <person name="Beisson J."/>
            <person name="Blanc I."/>
            <person name="Bouhouche K."/>
            <person name="Camara F."/>
            <person name="Duharcourt S."/>
            <person name="Guigo R."/>
            <person name="Gogendeau D."/>
            <person name="Katinka M."/>
            <person name="Keller A.-M."/>
            <person name="Kissmehl R."/>
            <person name="Klotz C."/>
            <person name="Koll F."/>
            <person name="Le Moue A."/>
            <person name="Lepere C."/>
            <person name="Malinsky S."/>
            <person name="Nowacki M."/>
            <person name="Nowak J.K."/>
            <person name="Plattner H."/>
            <person name="Poulain J."/>
            <person name="Ruiz F."/>
            <person name="Serrano V."/>
            <person name="Zagulski M."/>
            <person name="Dessen P."/>
            <person name="Betermier M."/>
            <person name="Weissenbach J."/>
            <person name="Scarpelli C."/>
            <person name="Schachter V."/>
            <person name="Sperling L."/>
            <person name="Meyer E."/>
            <person name="Cohen J."/>
            <person name="Wincker P."/>
        </authorList>
    </citation>
    <scope>NUCLEOTIDE SEQUENCE [LARGE SCALE GENOMIC DNA]</scope>
    <source>
        <strain evidence="3 4">Stock d4-2</strain>
    </source>
</reference>
<protein>
    <recommendedName>
        <fullName evidence="5">Transmembrane protein</fullName>
    </recommendedName>
</protein>
<feature type="transmembrane region" description="Helical" evidence="2">
    <location>
        <begin position="264"/>
        <end position="281"/>
    </location>
</feature>
<feature type="transmembrane region" description="Helical" evidence="2">
    <location>
        <begin position="231"/>
        <end position="252"/>
    </location>
</feature>
<keyword evidence="2" id="KW-0472">Membrane</keyword>
<dbReference type="GeneID" id="5028945"/>
<evidence type="ECO:0000313" key="3">
    <source>
        <dbReference type="EMBL" id="CAK75764.1"/>
    </source>
</evidence>
<sequence length="1833" mass="213678">MGYLLIDVLSEIAFYKSPSQLSDRYFKVQLLICSLQFLALLFPNDGWNYWNYDYDPVFKYFKQVINCLLILPIQHEQKIIHSLIASAFFAFQSAIIIFISILTIFRKISSNTEFTNGILHFMLRVVNFYFLHINFSIGNLFLLYYGNGIFCAKFNSFQDGKCSQHSLFFIGLAGSILTILSQYIGVYLFRSFSFRPFSILQSKYSFNQMLYVFIRAIMFAVYLLETTSFNVYLFFILINCLILLQMIESFFLNAFYPPNNEFNFKLYFILFSISILITLNVLSENTILQQNMILESVMLAASFAFYFSEVLFERKIYHQSQYKLLSSSRTIDIIQRIYELSQDIKKTVRQKKMFYYYAYLVNHISGDKHIDNSFFQDMSSRKFIIQFLQRQLKLAKQNGKVAFEDMQLIYTNFLSHYCKKPLLSLVEFRKYDIFYQQQQSYYFKFMKKQINNNLQQTVQKQQQANVFQSQNREQEKQSLDIVHISKSIVFEELYIPNIIKLMDAKIYFWEQLIKGYNTIQEFQNEAINLSKKVQQLQRELLSKLSFDIENIGHLGTNCNVLELKIASIFYSSIMNDYYNSAQCEFLIQEIFNIEHTLSSDVITNFTLVEDKVALIMLSLVRNLGQIINQDKRGLSQYFGYDDKEFQQIQYINQLMPPFLSAIHDNLLEDYLQQAKSKLFQSYNVVFSSDKFGYLVAQQLKIDNNFLILDDYVIMGCLSQVKRGIDFVIFGDDGKIWGSTQNFFQTYFQNSNEKFTLQRLTNQCYIYMFLPQLIKIIDSYKNQLVKSDYEGLLIEDSCIFMVRDNIIELIQHFQSLSICMPKSSHFEKSIIQKKAQLSEGSLSKKIGTISIQQNDLQEKEQDHLVQIESNRKQSEESIKPGQYNGIPLLNKQYQNEIQQYLESIEEKPAEKFLIKFSLNLKNIGKEDYHRSYFILEILDVRKKDLIGKSVSENQNQQTNDSKFYSLQNNNHNTTQEEEQTKANVSGFVQSEQPYSEIVPVNKDIGCGVTDLLERMGPSKKQKQDQDFGLFNLDSARDSMSYGPLSQRAHFINPNQKEGELEEIVKLDQDFNVLGIQLNSASAIMQKEKNIQYEPDEEFDIDESLKQQKQQIGKSSSDNEKDKKNDILEIMKKNKLKGKNHEEEDVEALKSKSSMTSATSGNSAIQIIKKFQSTTHLTQGLKFISISSLTVFIIIIILITVHLVLITISNQDTSLTINDINGPFILNRSYLEAISFTWSLIVGTLDIIDTSQFMKEQTFSDLYNTTTDLYDEINNMYLGFIQVEEKGMLSLQKFTFLKGETEEVKFPYFINLIEGTLDRVVKIVQIEIKDFPTILTREYLDQLFLLRYNLNQIYLMSSELIDSLNVVFLSQTNDRVDEMQTQVIIEIICIGIILLVELYFWKQIQNYSQQLMLLTGRLQESDANESIARASLVKETLTQQSGKYSWKKQNYYALNYQSLNTLNFELLNQQSRIIKDLALKNHFDVNQNKNKNHQQENNIKKSQSQKRNINVVLSSRIYNTQISLISYTVMLLIVFIIIALMFFGGFLLFSQQISDLGPSQALTGNYIKFTQKLDTLMACAQILKTQQLVYDALIKMNVYDNSTINSFLQTNDIVELFSDLSKIYSENLTSIYESILQSNKIKDEDKQLLFTLYQDDFCAELSDEIPMCNIEEFGIDKFTQTFGSPILPQDDNKEYVNKGIVGVISRLDTLFSQFFDYEIEYKQFQPDTELCREQIDMKEFRNAVFAHFLDTNDGTNTFLDIIYISIYGILDENLSYIYLYYGVVGVLVGLSYAIYYIVIIIKTNNKLIRTRLALITLPISILTEQHTISMLKRLN</sequence>
<keyword evidence="2" id="KW-0812">Transmembrane</keyword>
<feature type="region of interest" description="Disordered" evidence="1">
    <location>
        <begin position="1101"/>
        <end position="1155"/>
    </location>
</feature>
<feature type="compositionally biased region" description="Basic and acidic residues" evidence="1">
    <location>
        <begin position="1115"/>
        <end position="1130"/>
    </location>
</feature>
<gene>
    <name evidence="3" type="ORF">GSPATT00011363001</name>
</gene>
<evidence type="ECO:0000313" key="4">
    <source>
        <dbReference type="Proteomes" id="UP000000600"/>
    </source>
</evidence>
<feature type="compositionally biased region" description="Low complexity" evidence="1">
    <location>
        <begin position="1105"/>
        <end position="1114"/>
    </location>
</feature>
<dbReference type="PANTHER" id="PTHR31600">
    <property type="entry name" value="TINY MACROCYSTS PROTEIN B-RELATED"/>
    <property type="match status" value="1"/>
</dbReference>